<keyword evidence="3" id="KW-1185">Reference proteome</keyword>
<dbReference type="RefSeq" id="WP_306072671.1">
    <property type="nucleotide sequence ID" value="NZ_CP120988.1"/>
</dbReference>
<reference evidence="2 3" key="1">
    <citation type="submission" date="2023-03" db="EMBL/GenBank/DDBJ databases">
        <title>Isolation and description of six Streptomyces strains from soil environments, able to metabolize different microbial glucans.</title>
        <authorList>
            <person name="Widen T."/>
            <person name="Larsbrink J."/>
        </authorList>
    </citation>
    <scope>NUCLEOTIDE SEQUENCE [LARGE SCALE GENOMIC DNA]</scope>
    <source>
        <strain evidence="2 3">Alt2</strain>
    </source>
</reference>
<accession>A0ABY9IGN7</accession>
<organism evidence="2 3">
    <name type="scientific">Streptomyces poriferorum</name>
    <dbReference type="NCBI Taxonomy" id="2798799"/>
    <lineage>
        <taxon>Bacteria</taxon>
        <taxon>Bacillati</taxon>
        <taxon>Actinomycetota</taxon>
        <taxon>Actinomycetes</taxon>
        <taxon>Kitasatosporales</taxon>
        <taxon>Streptomycetaceae</taxon>
        <taxon>Streptomyces</taxon>
    </lineage>
</organism>
<proteinExistence type="predicted"/>
<dbReference type="Proteomes" id="UP001235744">
    <property type="component" value="Chromosome"/>
</dbReference>
<evidence type="ECO:0000313" key="2">
    <source>
        <dbReference type="EMBL" id="WLQ54084.1"/>
    </source>
</evidence>
<sequence length="196" mass="20936">MAASQPARRPAGGRTSAPAHQRISDLYSPTAQLSAATVVGLTAALLADGLISGLATPLRRKIDAQHRLSAVSRDVRAEVARSACNDAAFTASFRRPVCDTGSKGYLKGRDLWRGYEDGTATYCFSPGTHLRFRPSHREQGDIVIDHRAHLLAAIVELGGELELPATRNGRFRGAVIPKGCAVSAGPRRCGGRRPVR</sequence>
<gene>
    <name evidence="2" type="ORF">P8A19_00845</name>
</gene>
<name>A0ABY9IGN7_9ACTN</name>
<evidence type="ECO:0000313" key="3">
    <source>
        <dbReference type="Proteomes" id="UP001235744"/>
    </source>
</evidence>
<feature type="region of interest" description="Disordered" evidence="1">
    <location>
        <begin position="1"/>
        <end position="20"/>
    </location>
</feature>
<protein>
    <submittedName>
        <fullName evidence="2">Uncharacterized protein</fullName>
    </submittedName>
</protein>
<evidence type="ECO:0000256" key="1">
    <source>
        <dbReference type="SAM" id="MobiDB-lite"/>
    </source>
</evidence>
<dbReference type="EMBL" id="CP120988">
    <property type="protein sequence ID" value="WLQ54084.1"/>
    <property type="molecule type" value="Genomic_DNA"/>
</dbReference>